<evidence type="ECO:0000313" key="3">
    <source>
        <dbReference type="EMBL" id="KAK9162545.1"/>
    </source>
</evidence>
<feature type="repeat" description="PPR" evidence="2">
    <location>
        <begin position="282"/>
        <end position="316"/>
    </location>
</feature>
<name>A0AAP0L271_9MAGN</name>
<dbReference type="InterPro" id="IPR011990">
    <property type="entry name" value="TPR-like_helical_dom_sf"/>
</dbReference>
<dbReference type="GO" id="GO:0009451">
    <property type="term" value="P:RNA modification"/>
    <property type="evidence" value="ECO:0007669"/>
    <property type="project" value="InterPro"/>
</dbReference>
<feature type="repeat" description="PPR" evidence="2">
    <location>
        <begin position="250"/>
        <end position="280"/>
    </location>
</feature>
<dbReference type="Pfam" id="PF13041">
    <property type="entry name" value="PPR_2"/>
    <property type="match status" value="1"/>
</dbReference>
<dbReference type="FunFam" id="1.25.40.10:FF:000348">
    <property type="entry name" value="Pentatricopeptide repeat-containing protein chloroplastic"/>
    <property type="match status" value="1"/>
</dbReference>
<gene>
    <name evidence="3" type="ORF">Syun_003447</name>
</gene>
<proteinExistence type="predicted"/>
<dbReference type="PANTHER" id="PTHR47926">
    <property type="entry name" value="PENTATRICOPEPTIDE REPEAT-CONTAINING PROTEIN"/>
    <property type="match status" value="1"/>
</dbReference>
<dbReference type="GO" id="GO:0003723">
    <property type="term" value="F:RNA binding"/>
    <property type="evidence" value="ECO:0007669"/>
    <property type="project" value="InterPro"/>
</dbReference>
<dbReference type="PANTHER" id="PTHR47926:SF540">
    <property type="entry name" value="PENTATRICOPEPTIDE REPEAT-CONTAINING PROTEIN"/>
    <property type="match status" value="1"/>
</dbReference>
<evidence type="ECO:0000313" key="4">
    <source>
        <dbReference type="Proteomes" id="UP001420932"/>
    </source>
</evidence>
<dbReference type="NCBIfam" id="TIGR00756">
    <property type="entry name" value="PPR"/>
    <property type="match status" value="3"/>
</dbReference>
<evidence type="ECO:0000256" key="1">
    <source>
        <dbReference type="ARBA" id="ARBA00022737"/>
    </source>
</evidence>
<feature type="repeat" description="PPR" evidence="2">
    <location>
        <begin position="148"/>
        <end position="182"/>
    </location>
</feature>
<reference evidence="3 4" key="1">
    <citation type="submission" date="2024-01" db="EMBL/GenBank/DDBJ databases">
        <title>Genome assemblies of Stephania.</title>
        <authorList>
            <person name="Yang L."/>
        </authorList>
    </citation>
    <scope>NUCLEOTIDE SEQUENCE [LARGE SCALE GENOMIC DNA]</scope>
    <source>
        <strain evidence="3">YNDBR</strain>
        <tissue evidence="3">Leaf</tissue>
    </source>
</reference>
<dbReference type="Proteomes" id="UP001420932">
    <property type="component" value="Unassembled WGS sequence"/>
</dbReference>
<dbReference type="Pfam" id="PF01535">
    <property type="entry name" value="PPR"/>
    <property type="match status" value="4"/>
</dbReference>
<dbReference type="InterPro" id="IPR046848">
    <property type="entry name" value="E_motif"/>
</dbReference>
<dbReference type="InterPro" id="IPR046960">
    <property type="entry name" value="PPR_At4g14850-like_plant"/>
</dbReference>
<dbReference type="PROSITE" id="PS51375">
    <property type="entry name" value="PPR"/>
    <property type="match status" value="3"/>
</dbReference>
<dbReference type="EMBL" id="JBBNAF010000002">
    <property type="protein sequence ID" value="KAK9162545.1"/>
    <property type="molecule type" value="Genomic_DNA"/>
</dbReference>
<dbReference type="AlphaFoldDB" id="A0AAP0L271"/>
<comment type="caution">
    <text evidence="3">The sequence shown here is derived from an EMBL/GenBank/DDBJ whole genome shotgun (WGS) entry which is preliminary data.</text>
</comment>
<dbReference type="Gene3D" id="1.25.40.10">
    <property type="entry name" value="Tetratricopeptide repeat domain"/>
    <property type="match status" value="3"/>
</dbReference>
<accession>A0AAP0L271</accession>
<sequence length="516" mass="58188">MNQLKQIHAHTLRNNIDQSKFLIVKLLQIPNIEYAHQLFDLIPQPTVFLYNKLIQAYASNATSHAQCLTLYSQMRLQPCPPNQHSFTFLFAACAAIPSIRDGQKIHTQFLKSGFKFDHFALTALVDMYAKVGVMEWSRQVFDEMPQRDVPAWNSIITGYARGGEVERARDMFESMVSRNVISWTAMISGYSQNGRYENVLQLYARMERENEVEPNEWTVASVLPACGNLGALEVGKRVEMYARKKGLMKNLFVSNALLEMYAKCGRIDMAKRVFDEIGSNTNLCSFNSMIMGLAVHGRWMEGLELFDKMLVSTLSSIGTVPDDITFVGVLLACTHGGLVKQGWEFFKSMQNNFSITPKLEHYGCMVDLLGRAGEISEAYSFIQTMPMKPDSVIWGALLGACSFYSNVEIGEKAAEALFELEPRNPGIYVILSNIYASSSKWDGVAKVRKLMRSNLVTKAAGYSFVEVDGGIYKFVAEDKSHERSIEVYALLDGFYGLMKRLSYLSDVDFEIECCEE</sequence>
<dbReference type="FunFam" id="1.25.40.10:FF:000090">
    <property type="entry name" value="Pentatricopeptide repeat-containing protein, chloroplastic"/>
    <property type="match status" value="1"/>
</dbReference>
<protein>
    <recommendedName>
        <fullName evidence="5">Pentatricopeptide repeat-containing protein</fullName>
    </recommendedName>
</protein>
<keyword evidence="4" id="KW-1185">Reference proteome</keyword>
<dbReference type="InterPro" id="IPR002885">
    <property type="entry name" value="PPR_rpt"/>
</dbReference>
<evidence type="ECO:0008006" key="5">
    <source>
        <dbReference type="Google" id="ProtNLM"/>
    </source>
</evidence>
<evidence type="ECO:0000256" key="2">
    <source>
        <dbReference type="PROSITE-ProRule" id="PRU00708"/>
    </source>
</evidence>
<organism evidence="3 4">
    <name type="scientific">Stephania yunnanensis</name>
    <dbReference type="NCBI Taxonomy" id="152371"/>
    <lineage>
        <taxon>Eukaryota</taxon>
        <taxon>Viridiplantae</taxon>
        <taxon>Streptophyta</taxon>
        <taxon>Embryophyta</taxon>
        <taxon>Tracheophyta</taxon>
        <taxon>Spermatophyta</taxon>
        <taxon>Magnoliopsida</taxon>
        <taxon>Ranunculales</taxon>
        <taxon>Menispermaceae</taxon>
        <taxon>Menispermoideae</taxon>
        <taxon>Cissampelideae</taxon>
        <taxon>Stephania</taxon>
    </lineage>
</organism>
<keyword evidence="1" id="KW-0677">Repeat</keyword>
<dbReference type="Pfam" id="PF20431">
    <property type="entry name" value="E_motif"/>
    <property type="match status" value="1"/>
</dbReference>